<evidence type="ECO:0000256" key="3">
    <source>
        <dbReference type="ARBA" id="ARBA00023163"/>
    </source>
</evidence>
<evidence type="ECO:0000313" key="6">
    <source>
        <dbReference type="Proteomes" id="UP000002069"/>
    </source>
</evidence>
<dbReference type="SMART" id="SM00342">
    <property type="entry name" value="HTH_ARAC"/>
    <property type="match status" value="1"/>
</dbReference>
<dbReference type="InterPro" id="IPR014710">
    <property type="entry name" value="RmlC-like_jellyroll"/>
</dbReference>
<dbReference type="GO" id="GO:0043565">
    <property type="term" value="F:sequence-specific DNA binding"/>
    <property type="evidence" value="ECO:0007669"/>
    <property type="project" value="InterPro"/>
</dbReference>
<dbReference type="AlphaFoldDB" id="C9XXN0"/>
<name>C9XXN0_CROTZ</name>
<evidence type="ECO:0000313" key="5">
    <source>
        <dbReference type="EMBL" id="CBA32793.1"/>
    </source>
</evidence>
<dbReference type="HOGENOM" id="CLU_000445_88_3_6"/>
<reference evidence="6" key="2">
    <citation type="journal article" date="2011" name="J. Bacteriol.">
        <title>Complete genome sequence of Cronobacter turicensis LMG 23827, a food-borne pathogen causing deaths in neonates.</title>
        <authorList>
            <person name="Stephan R."/>
            <person name="Lehner A."/>
            <person name="Tischler P."/>
            <person name="Rattei T."/>
        </authorList>
    </citation>
    <scope>NUCLEOTIDE SEQUENCE [LARGE SCALE GENOMIC DNA]</scope>
    <source>
        <strain evidence="6">DSM 18703 / CCUG 55852 / LMG 23827 / z3032</strain>
    </source>
</reference>
<evidence type="ECO:0000259" key="4">
    <source>
        <dbReference type="PROSITE" id="PS01124"/>
    </source>
</evidence>
<dbReference type="Pfam" id="PF02311">
    <property type="entry name" value="AraC_binding"/>
    <property type="match status" value="1"/>
</dbReference>
<dbReference type="InterPro" id="IPR037923">
    <property type="entry name" value="HTH-like"/>
</dbReference>
<gene>
    <name evidence="5" type="ordered locus">Ctu_30920</name>
</gene>
<dbReference type="SUPFAM" id="SSF51215">
    <property type="entry name" value="Regulatory protein AraC"/>
    <property type="match status" value="1"/>
</dbReference>
<accession>C9XXN0</accession>
<dbReference type="PANTHER" id="PTHR43280:SF2">
    <property type="entry name" value="HTH-TYPE TRANSCRIPTIONAL REGULATOR EXSA"/>
    <property type="match status" value="1"/>
</dbReference>
<dbReference type="PATRIC" id="fig|693216.3.peg.2926"/>
<keyword evidence="1" id="KW-0805">Transcription regulation</keyword>
<dbReference type="KEGG" id="ctu:CTU_30920"/>
<protein>
    <recommendedName>
        <fullName evidence="4">HTH araC/xylS-type domain-containing protein</fullName>
    </recommendedName>
</protein>
<sequence length="298" mass="34961">MNESLILLTMEGDMEKENLKGEACCLERISLKENSIYFNRMLEDVPANYYHWHQCIEILFVSRGVGIVLVDHRKYTIRPGRLFIFPPGKLHKVFVEQSPRNNYHRTTLHFNALTVIHYLRDFPRQQSVLRQISERSEPARVFDISDIQDYVELLLVRFEKQMTDDFFSVSDNVFLIMQLLSLLPQAETESGQKTFSTRLIRWIDEHYHESCSLEEIAAVAGCSLGHTCRRFNDETGGTLQEYLTMRRLRQACELLIHTQLSVREIAGKVGYLGYAWFITSFRKHIGKSPLQYRKAYRQ</sequence>
<dbReference type="EMBL" id="FN543093">
    <property type="protein sequence ID" value="CBA32793.1"/>
    <property type="molecule type" value="Genomic_DNA"/>
</dbReference>
<dbReference type="Pfam" id="PF12833">
    <property type="entry name" value="HTH_18"/>
    <property type="match status" value="1"/>
</dbReference>
<feature type="domain" description="HTH araC/xylS-type" evidence="4">
    <location>
        <begin position="197"/>
        <end position="295"/>
    </location>
</feature>
<proteinExistence type="predicted"/>
<dbReference type="InterPro" id="IPR018060">
    <property type="entry name" value="HTH_AraC"/>
</dbReference>
<dbReference type="InterPro" id="IPR003313">
    <property type="entry name" value="AraC-bd"/>
</dbReference>
<keyword evidence="6" id="KW-1185">Reference proteome</keyword>
<reference evidence="5 6" key="1">
    <citation type="journal article" date="2010" name="J. Bacteriol.">
        <title>Complete Genome Sequence of Cronobacter turicensis LMG 23827, a foodborne pathogen causing deaths in neonates.</title>
        <authorList>
            <person name="Stephan R."/>
            <person name="Lehner A."/>
            <person name="Tischler P."/>
            <person name="Rattei T."/>
        </authorList>
    </citation>
    <scope>NUCLEOTIDE SEQUENCE [LARGE SCALE GENOMIC DNA]</scope>
    <source>
        <strain evidence="6">DSM 18703 / CCUG 55852 / LMG 23827 / z3032</strain>
    </source>
</reference>
<organism evidence="5 6">
    <name type="scientific">Cronobacter turicensis (strain DSM 18703 / CCUG 55852 / LMG 23827 / z3032)</name>
    <dbReference type="NCBI Taxonomy" id="693216"/>
    <lineage>
        <taxon>Bacteria</taxon>
        <taxon>Pseudomonadati</taxon>
        <taxon>Pseudomonadota</taxon>
        <taxon>Gammaproteobacteria</taxon>
        <taxon>Enterobacterales</taxon>
        <taxon>Enterobacteriaceae</taxon>
        <taxon>Cronobacter</taxon>
    </lineage>
</organism>
<dbReference type="PROSITE" id="PS01124">
    <property type="entry name" value="HTH_ARAC_FAMILY_2"/>
    <property type="match status" value="1"/>
</dbReference>
<evidence type="ECO:0000256" key="2">
    <source>
        <dbReference type="ARBA" id="ARBA00023125"/>
    </source>
</evidence>
<evidence type="ECO:0000256" key="1">
    <source>
        <dbReference type="ARBA" id="ARBA00023015"/>
    </source>
</evidence>
<keyword evidence="3" id="KW-0804">Transcription</keyword>
<dbReference type="InterPro" id="IPR009057">
    <property type="entry name" value="Homeodomain-like_sf"/>
</dbReference>
<dbReference type="Gene3D" id="2.60.120.10">
    <property type="entry name" value="Jelly Rolls"/>
    <property type="match status" value="1"/>
</dbReference>
<dbReference type="SUPFAM" id="SSF46689">
    <property type="entry name" value="Homeodomain-like"/>
    <property type="match status" value="2"/>
</dbReference>
<keyword evidence="2" id="KW-0238">DNA-binding</keyword>
<dbReference type="PANTHER" id="PTHR43280">
    <property type="entry name" value="ARAC-FAMILY TRANSCRIPTIONAL REGULATOR"/>
    <property type="match status" value="1"/>
</dbReference>
<dbReference type="Gene3D" id="1.10.10.60">
    <property type="entry name" value="Homeodomain-like"/>
    <property type="match status" value="2"/>
</dbReference>
<dbReference type="GO" id="GO:0003700">
    <property type="term" value="F:DNA-binding transcription factor activity"/>
    <property type="evidence" value="ECO:0007669"/>
    <property type="project" value="InterPro"/>
</dbReference>
<dbReference type="Proteomes" id="UP000002069">
    <property type="component" value="Chromosome"/>
</dbReference>